<dbReference type="InterPro" id="IPR001123">
    <property type="entry name" value="LeuE-type"/>
</dbReference>
<comment type="caution">
    <text evidence="7">The sequence shown here is derived from an EMBL/GenBank/DDBJ whole genome shotgun (WGS) entry which is preliminary data.</text>
</comment>
<feature type="transmembrane region" description="Helical" evidence="6">
    <location>
        <begin position="112"/>
        <end position="131"/>
    </location>
</feature>
<dbReference type="Proteomes" id="UP000027644">
    <property type="component" value="Unassembled WGS sequence"/>
</dbReference>
<name>A0A074VAE5_9NEIS</name>
<evidence type="ECO:0000313" key="7">
    <source>
        <dbReference type="EMBL" id="KEQ00842.1"/>
    </source>
</evidence>
<dbReference type="AlphaFoldDB" id="A0A074VAE5"/>
<evidence type="ECO:0000313" key="8">
    <source>
        <dbReference type="Proteomes" id="UP000027644"/>
    </source>
</evidence>
<dbReference type="PANTHER" id="PTHR30086">
    <property type="entry name" value="ARGININE EXPORTER PROTEIN ARGO"/>
    <property type="match status" value="1"/>
</dbReference>
<comment type="subcellular location">
    <subcellularLocation>
        <location evidence="1">Cell membrane</location>
        <topology evidence="1">Multi-pass membrane protein</topology>
    </subcellularLocation>
</comment>
<dbReference type="EMBL" id="AVQL01000443">
    <property type="protein sequence ID" value="KEQ00842.1"/>
    <property type="molecule type" value="Genomic_DNA"/>
</dbReference>
<evidence type="ECO:0000256" key="6">
    <source>
        <dbReference type="SAM" id="Phobius"/>
    </source>
</evidence>
<keyword evidence="4 6" id="KW-1133">Transmembrane helix</keyword>
<feature type="transmembrane region" description="Helical" evidence="6">
    <location>
        <begin position="151"/>
        <end position="170"/>
    </location>
</feature>
<feature type="transmembrane region" description="Helical" evidence="6">
    <location>
        <begin position="191"/>
        <end position="211"/>
    </location>
</feature>
<sequence>MLNQTQSMIASIVLLNLLGQLSPGPDMLLISKTALNYSRWAAFCVALGITTGVAFWLLLTIEGYSALLQQLPWLQNILMLAGGSYLIYCGYQMLRTVIPKNNSITAPIQEKYFFWKGLITNLSNPKIIFYLGSVMSMAMANVHKPTLKYEIMLILLVQVLLTLCLMIWLFSLPIIKRNYLHWSLAIDRIGGCAFICFGCWLYIQIITSLLYH</sequence>
<protein>
    <submittedName>
        <fullName evidence="7">Putative threonine efflux protein</fullName>
    </submittedName>
</protein>
<evidence type="ECO:0000256" key="5">
    <source>
        <dbReference type="ARBA" id="ARBA00023136"/>
    </source>
</evidence>
<reference evidence="7 8" key="1">
    <citation type="journal article" date="2014" name="PLoS Genet.">
        <title>Hidden diversity in honey bee gut symbionts detected by single-cell genomics.</title>
        <authorList>
            <person name="Engel P."/>
            <person name="Stepanauskas R."/>
            <person name="Moran N."/>
        </authorList>
    </citation>
    <scope>NUCLEOTIDE SEQUENCE [LARGE SCALE GENOMIC DNA]</scope>
    <source>
        <strain evidence="7 8">SCGC AB-598-J21</strain>
    </source>
</reference>
<proteinExistence type="predicted"/>
<keyword evidence="2" id="KW-1003">Cell membrane</keyword>
<dbReference type="GO" id="GO:0005886">
    <property type="term" value="C:plasma membrane"/>
    <property type="evidence" value="ECO:0007669"/>
    <property type="project" value="UniProtKB-SubCell"/>
</dbReference>
<evidence type="ECO:0000256" key="3">
    <source>
        <dbReference type="ARBA" id="ARBA00022692"/>
    </source>
</evidence>
<evidence type="ECO:0000256" key="2">
    <source>
        <dbReference type="ARBA" id="ARBA00022475"/>
    </source>
</evidence>
<feature type="transmembrane region" description="Helical" evidence="6">
    <location>
        <begin position="73"/>
        <end position="91"/>
    </location>
</feature>
<dbReference type="GO" id="GO:0015171">
    <property type="term" value="F:amino acid transmembrane transporter activity"/>
    <property type="evidence" value="ECO:0007669"/>
    <property type="project" value="TreeGrafter"/>
</dbReference>
<feature type="transmembrane region" description="Helical" evidence="6">
    <location>
        <begin position="40"/>
        <end position="61"/>
    </location>
</feature>
<dbReference type="Pfam" id="PF01810">
    <property type="entry name" value="LysE"/>
    <property type="match status" value="1"/>
</dbReference>
<keyword evidence="5 6" id="KW-0472">Membrane</keyword>
<gene>
    <name evidence="7" type="ORF">SASC598J21_013590</name>
</gene>
<evidence type="ECO:0000256" key="4">
    <source>
        <dbReference type="ARBA" id="ARBA00022989"/>
    </source>
</evidence>
<keyword evidence="3 6" id="KW-0812">Transmembrane</keyword>
<dbReference type="PANTHER" id="PTHR30086:SF19">
    <property type="entry name" value="THREONINE EFFLUX PROTEIN"/>
    <property type="match status" value="1"/>
</dbReference>
<organism evidence="7 8">
    <name type="scientific">Snodgrassella alvi SCGC AB-598-J21</name>
    <dbReference type="NCBI Taxonomy" id="1385367"/>
    <lineage>
        <taxon>Bacteria</taxon>
        <taxon>Pseudomonadati</taxon>
        <taxon>Pseudomonadota</taxon>
        <taxon>Betaproteobacteria</taxon>
        <taxon>Neisseriales</taxon>
        <taxon>Neisseriaceae</taxon>
        <taxon>Snodgrassella</taxon>
    </lineage>
</organism>
<evidence type="ECO:0000256" key="1">
    <source>
        <dbReference type="ARBA" id="ARBA00004651"/>
    </source>
</evidence>
<accession>A0A074VAE5</accession>